<dbReference type="PROSITE" id="PS50932">
    <property type="entry name" value="HTH_LACI_2"/>
    <property type="match status" value="1"/>
</dbReference>
<dbReference type="Pfam" id="PF13377">
    <property type="entry name" value="Peripla_BP_3"/>
    <property type="match status" value="1"/>
</dbReference>
<evidence type="ECO:0000259" key="5">
    <source>
        <dbReference type="PROSITE" id="PS50932"/>
    </source>
</evidence>
<evidence type="ECO:0000259" key="6">
    <source>
        <dbReference type="PROSITE" id="PS50943"/>
    </source>
</evidence>
<keyword evidence="2" id="KW-0805">Transcription regulation</keyword>
<dbReference type="PROSITE" id="PS00356">
    <property type="entry name" value="HTH_LACI_1"/>
    <property type="match status" value="1"/>
</dbReference>
<keyword evidence="4" id="KW-0804">Transcription</keyword>
<evidence type="ECO:0000256" key="4">
    <source>
        <dbReference type="ARBA" id="ARBA00023163"/>
    </source>
</evidence>
<dbReference type="SMART" id="SM00354">
    <property type="entry name" value="HTH_LACI"/>
    <property type="match status" value="1"/>
</dbReference>
<accession>A0ABZ2Y9P7</accession>
<organism evidence="7 8">
    <name type="scientific">Defluviitalea saccharophila</name>
    <dbReference type="NCBI Taxonomy" id="879970"/>
    <lineage>
        <taxon>Bacteria</taxon>
        <taxon>Bacillati</taxon>
        <taxon>Bacillota</taxon>
        <taxon>Clostridia</taxon>
        <taxon>Lachnospirales</taxon>
        <taxon>Defluviitaleaceae</taxon>
        <taxon>Defluviitalea</taxon>
    </lineage>
</organism>
<dbReference type="PRINTS" id="PR00036">
    <property type="entry name" value="HTHLACI"/>
</dbReference>
<sequence>MATIKDVAKVAGVTVTTVSRVLNNRGYISDATRKKVYDAMKELDYQPNELARSLYRRKSNIIGLILPNVSHPFFAELTSYIESYAYEAGYKVLICNSYQDMAKEKDYVEMLKRNQVDGIIMGSHTIDTSDYLSPSFPIVALDRYLSNNIPFVTSDNYNGGFLATNLLIDKGCKKIAHISGPLEINTPANKRYQAFVDVASSRNVEYIVQEAKLDIFNSYKKLIYSLFIDHPDIDGIFTSSDMIATAAIHVANEVGKEIPKDIKIVGYDDISFASFIVPPLTTVQQPIKEMGELAVKVLFDQIEGKQVELENILPIRLVERKTT</sequence>
<evidence type="ECO:0000256" key="1">
    <source>
        <dbReference type="ARBA" id="ARBA00022491"/>
    </source>
</evidence>
<dbReference type="Gene3D" id="1.10.260.40">
    <property type="entry name" value="lambda repressor-like DNA-binding domains"/>
    <property type="match status" value="1"/>
</dbReference>
<proteinExistence type="predicted"/>
<feature type="domain" description="HTH cro/C1-type" evidence="6">
    <location>
        <begin position="3"/>
        <end position="46"/>
    </location>
</feature>
<feature type="domain" description="HTH lacI-type" evidence="5">
    <location>
        <begin position="2"/>
        <end position="56"/>
    </location>
</feature>
<dbReference type="CDD" id="cd06291">
    <property type="entry name" value="PBP1_Qymf-like"/>
    <property type="match status" value="1"/>
</dbReference>
<dbReference type="InterPro" id="IPR001387">
    <property type="entry name" value="Cro/C1-type_HTH"/>
</dbReference>
<dbReference type="PANTHER" id="PTHR30146">
    <property type="entry name" value="LACI-RELATED TRANSCRIPTIONAL REPRESSOR"/>
    <property type="match status" value="1"/>
</dbReference>
<evidence type="ECO:0000256" key="2">
    <source>
        <dbReference type="ARBA" id="ARBA00023015"/>
    </source>
</evidence>
<dbReference type="InterPro" id="IPR046335">
    <property type="entry name" value="LacI/GalR-like_sensor"/>
</dbReference>
<dbReference type="Proteomes" id="UP001486565">
    <property type="component" value="Chromosome"/>
</dbReference>
<keyword evidence="8" id="KW-1185">Reference proteome</keyword>
<keyword evidence="3 7" id="KW-0238">DNA-binding</keyword>
<dbReference type="Pfam" id="PF00356">
    <property type="entry name" value="LacI"/>
    <property type="match status" value="1"/>
</dbReference>
<dbReference type="InterPro" id="IPR000843">
    <property type="entry name" value="HTH_LacI"/>
</dbReference>
<dbReference type="SUPFAM" id="SSF47413">
    <property type="entry name" value="lambda repressor-like DNA-binding domains"/>
    <property type="match status" value="1"/>
</dbReference>
<dbReference type="RefSeq" id="WP_341877727.1">
    <property type="nucleotide sequence ID" value="NZ_CP121687.1"/>
</dbReference>
<keyword evidence="1" id="KW-0678">Repressor</keyword>
<gene>
    <name evidence="7" type="ORF">QBE51_04420</name>
</gene>
<name>A0ABZ2Y9P7_9FIRM</name>
<dbReference type="InterPro" id="IPR010982">
    <property type="entry name" value="Lambda_DNA-bd_dom_sf"/>
</dbReference>
<dbReference type="PANTHER" id="PTHR30146:SF95">
    <property type="entry name" value="RIBOSE OPERON REPRESSOR"/>
    <property type="match status" value="1"/>
</dbReference>
<dbReference type="PROSITE" id="PS50943">
    <property type="entry name" value="HTH_CROC1"/>
    <property type="match status" value="1"/>
</dbReference>
<dbReference type="InterPro" id="IPR028082">
    <property type="entry name" value="Peripla_BP_I"/>
</dbReference>
<dbReference type="CDD" id="cd01392">
    <property type="entry name" value="HTH_LacI"/>
    <property type="match status" value="1"/>
</dbReference>
<dbReference type="GO" id="GO:0003677">
    <property type="term" value="F:DNA binding"/>
    <property type="evidence" value="ECO:0007669"/>
    <property type="project" value="UniProtKB-KW"/>
</dbReference>
<evidence type="ECO:0000313" key="7">
    <source>
        <dbReference type="EMBL" id="WZL70771.1"/>
    </source>
</evidence>
<reference evidence="7 8" key="1">
    <citation type="submission" date="2023-03" db="EMBL/GenBank/DDBJ databases">
        <title>Novel Species.</title>
        <authorList>
            <person name="Ma S."/>
        </authorList>
    </citation>
    <scope>NUCLEOTIDE SEQUENCE [LARGE SCALE GENOMIC DNA]</scope>
    <source>
        <strain evidence="7 8">LIND6LT2</strain>
    </source>
</reference>
<evidence type="ECO:0000313" key="8">
    <source>
        <dbReference type="Proteomes" id="UP001486565"/>
    </source>
</evidence>
<dbReference type="SUPFAM" id="SSF53822">
    <property type="entry name" value="Periplasmic binding protein-like I"/>
    <property type="match status" value="1"/>
</dbReference>
<protein>
    <submittedName>
        <fullName evidence="7">LacI family DNA-binding transcriptional regulator</fullName>
    </submittedName>
</protein>
<dbReference type="EMBL" id="CP121687">
    <property type="protein sequence ID" value="WZL70771.1"/>
    <property type="molecule type" value="Genomic_DNA"/>
</dbReference>
<dbReference type="Gene3D" id="3.40.50.2300">
    <property type="match status" value="2"/>
</dbReference>
<evidence type="ECO:0000256" key="3">
    <source>
        <dbReference type="ARBA" id="ARBA00023125"/>
    </source>
</evidence>